<keyword evidence="3" id="KW-1185">Reference proteome</keyword>
<reference evidence="2 3" key="1">
    <citation type="journal article" date="2012" name="BMC Genomics">
        <title>The Caulobacter crescentus phage phiCbK: genomics of a canonical phage.</title>
        <authorList>
            <person name="Gill J.J."/>
            <person name="Berry J.D."/>
            <person name="Russell W.K."/>
            <person name="Lessor L."/>
            <person name="Escobar Garcia D.A."/>
            <person name="Hernandez D."/>
            <person name="Kane A."/>
            <person name="Keene J."/>
            <person name="Maddox M."/>
            <person name="Martin R."/>
            <person name="Mohan S."/>
            <person name="Thorn A.M."/>
            <person name="Russell D.H."/>
            <person name="Young R."/>
        </authorList>
    </citation>
    <scope>NUCLEOTIDE SEQUENCE [LARGE SCALE GENOMIC DNA]</scope>
</reference>
<proteinExistence type="predicted"/>
<name>K4JRS2_9CAUD</name>
<organism evidence="2 3">
    <name type="scientific">Caulobacter phage CcrColossus</name>
    <dbReference type="NCBI Taxonomy" id="1211640"/>
    <lineage>
        <taxon>Viruses</taxon>
        <taxon>Duplodnaviria</taxon>
        <taxon>Heunggongvirae</taxon>
        <taxon>Uroviricota</taxon>
        <taxon>Caudoviricetes</taxon>
        <taxon>Jeanschmidtviridae</taxon>
        <taxon>Colossusvirus</taxon>
        <taxon>Colossusvirus colossus</taxon>
    </lineage>
</organism>
<feature type="compositionally biased region" description="Acidic residues" evidence="1">
    <location>
        <begin position="247"/>
        <end position="259"/>
    </location>
</feature>
<dbReference type="Proteomes" id="UP000000463">
    <property type="component" value="Segment"/>
</dbReference>
<accession>K4JRS2</accession>
<dbReference type="GeneID" id="13995082"/>
<dbReference type="KEGG" id="vg:13995082"/>
<feature type="compositionally biased region" description="Low complexity" evidence="1">
    <location>
        <begin position="277"/>
        <end position="308"/>
    </location>
</feature>
<evidence type="ECO:0000256" key="1">
    <source>
        <dbReference type="SAM" id="MobiDB-lite"/>
    </source>
</evidence>
<gene>
    <name evidence="2" type="ORF">CcrColossus_gp154</name>
</gene>
<sequence length="335" mass="35766">MTNQVALRNNNTAVALSADDYYAALAAEAEGYRGGSDGVNFLKFNGNDGHYSYGAEDIPLDVGTQAAVNPRSLKRGWICWIDGKPKEEIMLSLEEGTPPPKHALTDHGPYRKGEGWVEQKTIEFKTIEGEFLNLLFQANNKSKMNALEAFLKDFGRNFRNNPGCLPVIEFGSTSFETQERDDDGKPYGRKIKKYAPSFKILGWLPESELLAMAEGAPEDYDQGDAGADDYAEPGDAGYDDQQYADDQGADDQYVEEAAPEPEPAPAPAPRGGRREAPAAAPARAPASRPAPAAAPAARPAAAPAARAPAPRPAPAAAPARAPAPAGGGEPRGRRF</sequence>
<feature type="compositionally biased region" description="Low complexity" evidence="1">
    <location>
        <begin position="234"/>
        <end position="246"/>
    </location>
</feature>
<evidence type="ECO:0000313" key="2">
    <source>
        <dbReference type="EMBL" id="AFU88024.1"/>
    </source>
</evidence>
<dbReference type="EMBL" id="JX100810">
    <property type="protein sequence ID" value="AFU88024.1"/>
    <property type="molecule type" value="Genomic_DNA"/>
</dbReference>
<evidence type="ECO:0000313" key="3">
    <source>
        <dbReference type="Proteomes" id="UP000000463"/>
    </source>
</evidence>
<feature type="compositionally biased region" description="Acidic residues" evidence="1">
    <location>
        <begin position="218"/>
        <end position="232"/>
    </location>
</feature>
<dbReference type="RefSeq" id="YP_006988388.1">
    <property type="nucleotide sequence ID" value="NC_019406.1"/>
</dbReference>
<feature type="region of interest" description="Disordered" evidence="1">
    <location>
        <begin position="218"/>
        <end position="335"/>
    </location>
</feature>
<dbReference type="OrthoDB" id="16990at10239"/>
<protein>
    <submittedName>
        <fullName evidence="2">Uncharacterized protein</fullName>
    </submittedName>
</protein>